<proteinExistence type="predicted"/>
<reference evidence="1" key="1">
    <citation type="submission" date="2019-08" db="EMBL/GenBank/DDBJ databases">
        <authorList>
            <person name="Kucharzyk K."/>
            <person name="Murdoch R.W."/>
            <person name="Higgins S."/>
            <person name="Loffler F."/>
        </authorList>
    </citation>
    <scope>NUCLEOTIDE SEQUENCE</scope>
</reference>
<protein>
    <submittedName>
        <fullName evidence="1">Uncharacterized protein</fullName>
    </submittedName>
</protein>
<evidence type="ECO:0000313" key="1">
    <source>
        <dbReference type="EMBL" id="MPN57443.1"/>
    </source>
</evidence>
<gene>
    <name evidence="1" type="ORF">SDC9_205137</name>
</gene>
<dbReference type="AlphaFoldDB" id="A0A645JD10"/>
<name>A0A645JD10_9ZZZZ</name>
<sequence length="70" mass="6989">MGVVRADAAEMNGVVGQTRQASLGLQDVNLAAGGPEAIDFIPGHQPESGPEALAPGQADARLKPAVALGE</sequence>
<accession>A0A645JD10</accession>
<dbReference type="EMBL" id="VSSQ01128972">
    <property type="protein sequence ID" value="MPN57443.1"/>
    <property type="molecule type" value="Genomic_DNA"/>
</dbReference>
<comment type="caution">
    <text evidence="1">The sequence shown here is derived from an EMBL/GenBank/DDBJ whole genome shotgun (WGS) entry which is preliminary data.</text>
</comment>
<organism evidence="1">
    <name type="scientific">bioreactor metagenome</name>
    <dbReference type="NCBI Taxonomy" id="1076179"/>
    <lineage>
        <taxon>unclassified sequences</taxon>
        <taxon>metagenomes</taxon>
        <taxon>ecological metagenomes</taxon>
    </lineage>
</organism>